<feature type="signal peptide" evidence="1">
    <location>
        <begin position="1"/>
        <end position="21"/>
    </location>
</feature>
<keyword evidence="1" id="KW-0732">Signal</keyword>
<dbReference type="RefSeq" id="WP_210226398.1">
    <property type="nucleotide sequence ID" value="NZ_CP072800.1"/>
</dbReference>
<keyword evidence="3" id="KW-1185">Reference proteome</keyword>
<evidence type="ECO:0000313" key="2">
    <source>
        <dbReference type="EMBL" id="QTR49558.1"/>
    </source>
</evidence>
<accession>A0ABX7X428</accession>
<organism evidence="2 3">
    <name type="scientific">Candidatus Thiothrix anitrata</name>
    <dbReference type="NCBI Taxonomy" id="2823902"/>
    <lineage>
        <taxon>Bacteria</taxon>
        <taxon>Pseudomonadati</taxon>
        <taxon>Pseudomonadota</taxon>
        <taxon>Gammaproteobacteria</taxon>
        <taxon>Thiotrichales</taxon>
        <taxon>Thiotrichaceae</taxon>
        <taxon>Thiothrix</taxon>
    </lineage>
</organism>
<evidence type="ECO:0000313" key="3">
    <source>
        <dbReference type="Proteomes" id="UP000672027"/>
    </source>
</evidence>
<protein>
    <submittedName>
        <fullName evidence="2">Uncharacterized protein</fullName>
    </submittedName>
</protein>
<gene>
    <name evidence="2" type="ORF">J8380_15175</name>
</gene>
<proteinExistence type="predicted"/>
<dbReference type="Proteomes" id="UP000672027">
    <property type="component" value="Chromosome"/>
</dbReference>
<name>A0ABX7X428_9GAMM</name>
<feature type="chain" id="PRO_5046798491" evidence="1">
    <location>
        <begin position="22"/>
        <end position="116"/>
    </location>
</feature>
<dbReference type="EMBL" id="CP072800">
    <property type="protein sequence ID" value="QTR49558.1"/>
    <property type="molecule type" value="Genomic_DNA"/>
</dbReference>
<sequence length="116" mass="12137">MSFKALFAAIALSLMTSVAFAADEKKADAVELKADADAEVKAAIETAKTANDAAKKAQFEWFWGGQAAGKHLEDAIKAANDGKKEDAMKLAKQVEVAGVQGQEQAEKAKTAGPIAK</sequence>
<reference evidence="2 3" key="1">
    <citation type="submission" date="2021-04" db="EMBL/GenBank/DDBJ databases">
        <title>Genomics, taxonomy and metabolism of representatives of sulfur bacteria of the genus Thiothrix: Thiothrix fructosivorans QT, Thiothrix unzii A1T and three new species, Thiothrix subterranea sp. nov., Thiothrix litoralis sp. nov. and 'Candidatus Thiothrix anitrata' sp. nov.</title>
        <authorList>
            <person name="Ravin N.V."/>
            <person name="Smolyakov D."/>
            <person name="Rudenko T.S."/>
            <person name="Mardanov A.V."/>
            <person name="Beletsky A.V."/>
            <person name="Markov N.D."/>
            <person name="Fomenkov A.I."/>
            <person name="Roberts R.J."/>
            <person name="Karnachuk O.V."/>
            <person name="Novikov A."/>
            <person name="Grabovich M.Y."/>
        </authorList>
    </citation>
    <scope>NUCLEOTIDE SEQUENCE [LARGE SCALE GENOMIC DNA]</scope>
    <source>
        <strain evidence="2 3">A52</strain>
    </source>
</reference>
<evidence type="ECO:0000256" key="1">
    <source>
        <dbReference type="SAM" id="SignalP"/>
    </source>
</evidence>